<dbReference type="PROSITE" id="PS51257">
    <property type="entry name" value="PROKAR_LIPOPROTEIN"/>
    <property type="match status" value="1"/>
</dbReference>
<organism evidence="2 3">
    <name type="scientific">Stutzerimonas stutzeri</name>
    <name type="common">Pseudomonas stutzeri</name>
    <dbReference type="NCBI Taxonomy" id="316"/>
    <lineage>
        <taxon>Bacteria</taxon>
        <taxon>Pseudomonadati</taxon>
        <taxon>Pseudomonadota</taxon>
        <taxon>Gammaproteobacteria</taxon>
        <taxon>Pseudomonadales</taxon>
        <taxon>Pseudomonadaceae</taxon>
        <taxon>Stutzerimonas</taxon>
    </lineage>
</organism>
<feature type="signal peptide" evidence="1">
    <location>
        <begin position="1"/>
        <end position="22"/>
    </location>
</feature>
<protein>
    <recommendedName>
        <fullName evidence="4">Lipoprotein</fullName>
    </recommendedName>
</protein>
<reference evidence="2" key="1">
    <citation type="submission" date="2022-09" db="EMBL/GenBank/DDBJ databases">
        <title>Intensive care unit water sources are persistently colonized with multi-drug resistant bacteria and are the site of extensive horizontal gene transfer of antibiotic resistance genes.</title>
        <authorList>
            <person name="Diorio-Toth L."/>
        </authorList>
    </citation>
    <scope>NUCLEOTIDE SEQUENCE</scope>
    <source>
        <strain evidence="2">GD03947</strain>
    </source>
</reference>
<dbReference type="Proteomes" id="UP001158500">
    <property type="component" value="Unassembled WGS sequence"/>
</dbReference>
<proteinExistence type="predicted"/>
<accession>A0AA42P9S6</accession>
<evidence type="ECO:0000256" key="1">
    <source>
        <dbReference type="SAM" id="SignalP"/>
    </source>
</evidence>
<evidence type="ECO:0000313" key="3">
    <source>
        <dbReference type="Proteomes" id="UP001158500"/>
    </source>
</evidence>
<gene>
    <name evidence="2" type="ORF">N5C32_10730</name>
</gene>
<name>A0AA42P9S6_STUST</name>
<dbReference type="Pfam" id="PF16225">
    <property type="entry name" value="DUF4884"/>
    <property type="match status" value="1"/>
</dbReference>
<evidence type="ECO:0008006" key="4">
    <source>
        <dbReference type="Google" id="ProtNLM"/>
    </source>
</evidence>
<dbReference type="RefSeq" id="WP_279641425.1">
    <property type="nucleotide sequence ID" value="NZ_JAOCAE010000006.1"/>
</dbReference>
<dbReference type="InterPro" id="IPR032618">
    <property type="entry name" value="DUF4884"/>
</dbReference>
<evidence type="ECO:0000313" key="2">
    <source>
        <dbReference type="EMBL" id="MDH1236513.1"/>
    </source>
</evidence>
<dbReference type="EMBL" id="JAOCAE010000006">
    <property type="protein sequence ID" value="MDH1236513.1"/>
    <property type="molecule type" value="Genomic_DNA"/>
</dbReference>
<sequence>MKNLYAVLVGLAVLVLSGCSKPAESTTRVGNNFEVGKLFTVDGCTVYRFEDAARSHYFTNCSGSTSYTVSNGKTSYQAGITGGRP</sequence>
<feature type="chain" id="PRO_5041311107" description="Lipoprotein" evidence="1">
    <location>
        <begin position="23"/>
        <end position="85"/>
    </location>
</feature>
<comment type="caution">
    <text evidence="2">The sequence shown here is derived from an EMBL/GenBank/DDBJ whole genome shotgun (WGS) entry which is preliminary data.</text>
</comment>
<keyword evidence="1" id="KW-0732">Signal</keyword>
<dbReference type="AlphaFoldDB" id="A0AA42P9S6"/>